<dbReference type="GeneID" id="89335116"/>
<accession>A0AAX4L181</accession>
<dbReference type="RefSeq" id="WP_338601416.1">
    <property type="nucleotide sequence ID" value="NZ_CP146016.1"/>
</dbReference>
<organism evidence="1 2">
    <name type="scientific">Sulfolobus tengchongensis</name>
    <dbReference type="NCBI Taxonomy" id="207809"/>
    <lineage>
        <taxon>Archaea</taxon>
        <taxon>Thermoproteota</taxon>
        <taxon>Thermoprotei</taxon>
        <taxon>Sulfolobales</taxon>
        <taxon>Sulfolobaceae</taxon>
        <taxon>Sulfolobus</taxon>
    </lineage>
</organism>
<sequence>MKLKISWIEVDQDLIPHSELDSANDLKYVSNEILEAFEIGGYSEEIELDEKLLLIIASVYSSKLIPDIHKAIKIYELGRWGKLLSGDVVTVIGETLTYALLVQLFDVKIEDVLPLRNVKYLGTIVDLAINIEKYEKLREFLNAKRGTLFVDAKATMSYKRSYILSRLSHSLVALESLRYPDNYALLSYIIKYNNQLYDLGVIIRP</sequence>
<protein>
    <submittedName>
        <fullName evidence="1">Uncharacterized protein</fullName>
    </submittedName>
</protein>
<dbReference type="Proteomes" id="UP001432202">
    <property type="component" value="Chromosome"/>
</dbReference>
<evidence type="ECO:0000313" key="1">
    <source>
        <dbReference type="EMBL" id="WWQ60522.1"/>
    </source>
</evidence>
<dbReference type="AlphaFoldDB" id="A0AAX4L181"/>
<proteinExistence type="predicted"/>
<name>A0AAX4L181_9CREN</name>
<gene>
    <name evidence="1" type="ORF">V6M85_00065</name>
</gene>
<reference evidence="1 2" key="1">
    <citation type="submission" date="2024-02" db="EMBL/GenBank/DDBJ databases">
        <title>STSV induces naive adaptation in Sulfolobus.</title>
        <authorList>
            <person name="Xiang X."/>
            <person name="Song M."/>
        </authorList>
    </citation>
    <scope>NUCLEOTIDE SEQUENCE [LARGE SCALE GENOMIC DNA]</scope>
    <source>
        <strain evidence="1 2">RT2</strain>
    </source>
</reference>
<keyword evidence="2" id="KW-1185">Reference proteome</keyword>
<evidence type="ECO:0000313" key="2">
    <source>
        <dbReference type="Proteomes" id="UP001432202"/>
    </source>
</evidence>
<dbReference type="EMBL" id="CP146016">
    <property type="protein sequence ID" value="WWQ60522.1"/>
    <property type="molecule type" value="Genomic_DNA"/>
</dbReference>